<protein>
    <submittedName>
        <fullName evidence="2">Uncharacterized protein</fullName>
    </submittedName>
</protein>
<evidence type="ECO:0000256" key="1">
    <source>
        <dbReference type="SAM" id="MobiDB-lite"/>
    </source>
</evidence>
<dbReference type="InterPro" id="IPR052514">
    <property type="entry name" value="SAM-dependent_MTase"/>
</dbReference>
<dbReference type="InterPro" id="IPR029063">
    <property type="entry name" value="SAM-dependent_MTases_sf"/>
</dbReference>
<dbReference type="SUPFAM" id="SSF53335">
    <property type="entry name" value="S-adenosyl-L-methionine-dependent methyltransferases"/>
    <property type="match status" value="1"/>
</dbReference>
<feature type="non-terminal residue" evidence="2">
    <location>
        <position position="1"/>
    </location>
</feature>
<accession>A0A382JF44</accession>
<sequence>PSAEVRAANILIRPHPRSSGAWNDWRSDRWPGIGMVKTSFLGDQALYDSIYHADVVVALNTSAQIEAGLLGKPVLTVLTPEYAPGQQGSVHFNYLLKEQGGHVEVATDTDQHLAQLEAVLSGEFDSERCRRAIERFVRPAGIDRPASPILADAVESWMTAEARPRPSRLARARQRLVNAVSRTNAIDDEAVAAVVRTRVRYQRQRDKQWKRQVESLKAELTQLRRSAPGKSTPPKTTPERVSVDEERRVVEVDYSGAAIRIFATSRAERSWRARACAKEPWTVGWLEDYVRPGDVVFDLGANVGVFSFIAATRLSGEGTVIAFEPSYANYARLCENIVLNQLDATVI</sequence>
<dbReference type="InterPro" id="IPR006342">
    <property type="entry name" value="FkbM_mtfrase"/>
</dbReference>
<dbReference type="InterPro" id="IPR043148">
    <property type="entry name" value="TagF_C"/>
</dbReference>
<dbReference type="AlphaFoldDB" id="A0A382JF44"/>
<dbReference type="SUPFAM" id="SSF53756">
    <property type="entry name" value="UDP-Glycosyltransferase/glycogen phosphorylase"/>
    <property type="match status" value="1"/>
</dbReference>
<feature type="region of interest" description="Disordered" evidence="1">
    <location>
        <begin position="220"/>
        <end position="244"/>
    </location>
</feature>
<reference evidence="2" key="1">
    <citation type="submission" date="2018-05" db="EMBL/GenBank/DDBJ databases">
        <authorList>
            <person name="Lanie J.A."/>
            <person name="Ng W.-L."/>
            <person name="Kazmierczak K.M."/>
            <person name="Andrzejewski T.M."/>
            <person name="Davidsen T.M."/>
            <person name="Wayne K.J."/>
            <person name="Tettelin H."/>
            <person name="Glass J.I."/>
            <person name="Rusch D."/>
            <person name="Podicherti R."/>
            <person name="Tsui H.-C.T."/>
            <person name="Winkler M.E."/>
        </authorList>
    </citation>
    <scope>NUCLEOTIDE SEQUENCE</scope>
</reference>
<dbReference type="Gene3D" id="3.40.50.150">
    <property type="entry name" value="Vaccinia Virus protein VP39"/>
    <property type="match status" value="1"/>
</dbReference>
<gene>
    <name evidence="2" type="ORF">METZ01_LOCUS263320</name>
</gene>
<dbReference type="PANTHER" id="PTHR34203:SF15">
    <property type="entry name" value="SLL1173 PROTEIN"/>
    <property type="match status" value="1"/>
</dbReference>
<organism evidence="2">
    <name type="scientific">marine metagenome</name>
    <dbReference type="NCBI Taxonomy" id="408172"/>
    <lineage>
        <taxon>unclassified sequences</taxon>
        <taxon>metagenomes</taxon>
        <taxon>ecological metagenomes</taxon>
    </lineage>
</organism>
<proteinExistence type="predicted"/>
<dbReference type="Gene3D" id="3.40.50.12580">
    <property type="match status" value="1"/>
</dbReference>
<evidence type="ECO:0000313" key="2">
    <source>
        <dbReference type="EMBL" id="SVC10466.1"/>
    </source>
</evidence>
<dbReference type="PANTHER" id="PTHR34203">
    <property type="entry name" value="METHYLTRANSFERASE, FKBM FAMILY PROTEIN"/>
    <property type="match status" value="1"/>
</dbReference>
<dbReference type="NCBIfam" id="TIGR01444">
    <property type="entry name" value="fkbM_fam"/>
    <property type="match status" value="1"/>
</dbReference>
<feature type="non-terminal residue" evidence="2">
    <location>
        <position position="347"/>
    </location>
</feature>
<dbReference type="EMBL" id="UINC01073804">
    <property type="protein sequence ID" value="SVC10466.1"/>
    <property type="molecule type" value="Genomic_DNA"/>
</dbReference>
<name>A0A382JF44_9ZZZZ</name>